<dbReference type="Pfam" id="PF19773">
    <property type="entry name" value="DUF6259"/>
    <property type="match status" value="1"/>
</dbReference>
<sequence length="720" mass="82410">MWINKILLSSLLFFVCFPQINAQSTFTIKNENIEVSIDNQGNLQSLKNLKTGYNYASGKPIWRLYYDRPDWKDNEVIAANNQPQVKQQANQLLISYTGLKGRREKVNINLQLTILLENDQVRFAAELQNKEEHSIVRELQYPLVGNCQLPEDHQLLTTEYGGQLFPDVISLVKGANAAWPPYYPPAQDFLQRDVKYPRGPSANCYAFVGKTGGLYFGSHDPSFEDTGHGLRLYPSKKFVFDQLEAGMYKYPNCVSGQTWTSNVNVVSPYQGTWHETSRLYRTWANTWWKHREPPQWVKEMKGWQRIIMKHQYGEILFPYTDLSTRVKKVGESVGINTVFAHGWHKEGHDNDYPNYIADPTQGGEAVLKKQIAEFQKDGGAVIWYYSGRLIDKTSQYYRSGMGKKIAIKDNTGSKVNDAYRFRGPGTFTGSYDARTFTVADFRTPQWKEELKKMADQTIAYGAKSVFYDQMGMGDNPDWDLTGEFAMPNLRTVADKAEVMGLMHDYLDSKDKEIALGIEVLTDVTSMQSDYIHWYGPPACKAILNPGWEQKGEKPRTVFFMEWFRYTFPEIIVSDRDIRDDTDIERRVNHTVLRGLRNDVEIYRCRALIDETPHYQAYLAKVNQLKDRFKHLLLVGKYTDAIGFSHANPEVDASRFEKDNQAAIVFTQHHLSSANTVLTIPQGYSYETYGAVGTAELKAGKETVNITMGKHALVVVVVKKK</sequence>
<evidence type="ECO:0000259" key="2">
    <source>
        <dbReference type="Pfam" id="PF19773"/>
    </source>
</evidence>
<feature type="domain" description="DUF6259" evidence="2">
    <location>
        <begin position="264"/>
        <end position="473"/>
    </location>
</feature>
<dbReference type="EMBL" id="JAUKPO010000018">
    <property type="protein sequence ID" value="MDO1449384.1"/>
    <property type="molecule type" value="Genomic_DNA"/>
</dbReference>
<comment type="caution">
    <text evidence="3">The sequence shown here is derived from an EMBL/GenBank/DDBJ whole genome shotgun (WGS) entry which is preliminary data.</text>
</comment>
<organism evidence="3 4">
    <name type="scientific">Rhodocytophaga aerolata</name>
    <dbReference type="NCBI Taxonomy" id="455078"/>
    <lineage>
        <taxon>Bacteria</taxon>
        <taxon>Pseudomonadati</taxon>
        <taxon>Bacteroidota</taxon>
        <taxon>Cytophagia</taxon>
        <taxon>Cytophagales</taxon>
        <taxon>Rhodocytophagaceae</taxon>
        <taxon>Rhodocytophaga</taxon>
    </lineage>
</organism>
<keyword evidence="1" id="KW-0732">Signal</keyword>
<dbReference type="InterPro" id="IPR046226">
    <property type="entry name" value="DUF6259"/>
</dbReference>
<feature type="signal peptide" evidence="1">
    <location>
        <begin position="1"/>
        <end position="22"/>
    </location>
</feature>
<evidence type="ECO:0000313" key="4">
    <source>
        <dbReference type="Proteomes" id="UP001168528"/>
    </source>
</evidence>
<proteinExistence type="predicted"/>
<protein>
    <submittedName>
        <fullName evidence="3">DUF6259 domain-containing protein</fullName>
    </submittedName>
</protein>
<gene>
    <name evidence="3" type="ORF">Q0590_24120</name>
</gene>
<feature type="chain" id="PRO_5046194530" evidence="1">
    <location>
        <begin position="23"/>
        <end position="720"/>
    </location>
</feature>
<name>A0ABT8RBA5_9BACT</name>
<dbReference type="RefSeq" id="WP_302040185.1">
    <property type="nucleotide sequence ID" value="NZ_JAUKPO010000018.1"/>
</dbReference>
<keyword evidence="4" id="KW-1185">Reference proteome</keyword>
<dbReference type="Proteomes" id="UP001168528">
    <property type="component" value="Unassembled WGS sequence"/>
</dbReference>
<evidence type="ECO:0000313" key="3">
    <source>
        <dbReference type="EMBL" id="MDO1449384.1"/>
    </source>
</evidence>
<accession>A0ABT8RBA5</accession>
<evidence type="ECO:0000256" key="1">
    <source>
        <dbReference type="SAM" id="SignalP"/>
    </source>
</evidence>
<reference evidence="3" key="1">
    <citation type="submission" date="2023-07" db="EMBL/GenBank/DDBJ databases">
        <title>The genome sequence of Rhodocytophaga aerolata KACC 12507.</title>
        <authorList>
            <person name="Zhang X."/>
        </authorList>
    </citation>
    <scope>NUCLEOTIDE SEQUENCE</scope>
    <source>
        <strain evidence="3">KACC 12507</strain>
    </source>
</reference>